<dbReference type="RefSeq" id="WP_229999896.1">
    <property type="nucleotide sequence ID" value="NZ_CAKKME010000073.1"/>
</dbReference>
<reference evidence="2" key="1">
    <citation type="submission" date="2022-07" db="EMBL/GenBank/DDBJ databases">
        <title>Draft genome of Pseudomonas carnis strain LP isolated from cheese.</title>
        <authorList>
            <person name="Wolfe B.E."/>
        </authorList>
    </citation>
    <scope>NUCLEOTIDE SEQUENCE</scope>
    <source>
        <strain evidence="2">LP</strain>
    </source>
</reference>
<gene>
    <name evidence="2" type="ORF">NMG11_16120</name>
</gene>
<proteinExistence type="predicted"/>
<feature type="region of interest" description="Disordered" evidence="1">
    <location>
        <begin position="1"/>
        <end position="21"/>
    </location>
</feature>
<dbReference type="InterPro" id="IPR014937">
    <property type="entry name" value="DUF1810"/>
</dbReference>
<protein>
    <submittedName>
        <fullName evidence="2">DUF1810 domain-containing protein</fullName>
    </submittedName>
</protein>
<dbReference type="EMBL" id="JANCLL010000018">
    <property type="protein sequence ID" value="MDD1945355.1"/>
    <property type="molecule type" value="Genomic_DNA"/>
</dbReference>
<evidence type="ECO:0000313" key="3">
    <source>
        <dbReference type="Proteomes" id="UP001150614"/>
    </source>
</evidence>
<accession>A0ABT5RH86</accession>
<sequence>MCPVSSRRSAGCSVGSWTSRAGRKTSHWTWFVFPANAGAGSLRSKLIFHPARNQ</sequence>
<dbReference type="Gene3D" id="1.25.40.380">
    <property type="entry name" value="Protein of unknown function DUF1810"/>
    <property type="match status" value="1"/>
</dbReference>
<comment type="caution">
    <text evidence="2">The sequence shown here is derived from an EMBL/GenBank/DDBJ whole genome shotgun (WGS) entry which is preliminary data.</text>
</comment>
<name>A0ABT5RH86_9PSED</name>
<evidence type="ECO:0000313" key="2">
    <source>
        <dbReference type="EMBL" id="MDD1945355.1"/>
    </source>
</evidence>
<dbReference type="Proteomes" id="UP001150614">
    <property type="component" value="Unassembled WGS sequence"/>
</dbReference>
<keyword evidence="3" id="KW-1185">Reference proteome</keyword>
<dbReference type="SUPFAM" id="SSF140736">
    <property type="entry name" value="Rv1873-like"/>
    <property type="match status" value="1"/>
</dbReference>
<dbReference type="InterPro" id="IPR036287">
    <property type="entry name" value="Rv1873-like_sf"/>
</dbReference>
<evidence type="ECO:0000256" key="1">
    <source>
        <dbReference type="SAM" id="MobiDB-lite"/>
    </source>
</evidence>
<organism evidence="2 3">
    <name type="scientific">Pseudomonas carnis</name>
    <dbReference type="NCBI Taxonomy" id="2487355"/>
    <lineage>
        <taxon>Bacteria</taxon>
        <taxon>Pseudomonadati</taxon>
        <taxon>Pseudomonadota</taxon>
        <taxon>Gammaproteobacteria</taxon>
        <taxon>Pseudomonadales</taxon>
        <taxon>Pseudomonadaceae</taxon>
        <taxon>Pseudomonas</taxon>
    </lineage>
</organism>
<dbReference type="Pfam" id="PF08837">
    <property type="entry name" value="DUF1810"/>
    <property type="match status" value="1"/>
</dbReference>